<organism evidence="8 9">
    <name type="scientific">Thermococcus pacificus</name>
    <dbReference type="NCBI Taxonomy" id="71998"/>
    <lineage>
        <taxon>Archaea</taxon>
        <taxon>Methanobacteriati</taxon>
        <taxon>Methanobacteriota</taxon>
        <taxon>Thermococci</taxon>
        <taxon>Thermococcales</taxon>
        <taxon>Thermococcaceae</taxon>
        <taxon>Thermococcus</taxon>
    </lineage>
</organism>
<protein>
    <submittedName>
        <fullName evidence="8">Fumarate hydratase</fullName>
    </submittedName>
</protein>
<dbReference type="PANTHER" id="PTHR30389:SF17">
    <property type="entry name" value="L(+)-TARTRATE DEHYDRATASE SUBUNIT ALPHA-RELATED"/>
    <property type="match status" value="1"/>
</dbReference>
<sequence length="286" mass="31173">MSLLVEALVEAIRLAVTRIPDDTVEALKRAYEEENSRIARFNLENILRAIEIGRERSIPVCQDTGTMTFFIRAGIESPFLKELEGAIIEAVRKATLEVPLRPNAVDVLGGRNSGDNTGKGVPIIHWELDKGDEVEIAVFPKGGGSENCSALAMLTPGEGWEGVRRFVVERVRACGGKPCPPVIIGIGVGGGADYSLKLAKRALLRKIGERNPDKEIAKIEEELLEEINALGIGPMGMGGKTTALDVKIEVAHRHPASFPVGLVVQCWANRRAFLRLKPNGRVEVWQ</sequence>
<dbReference type="PANTHER" id="PTHR30389">
    <property type="entry name" value="FUMARATE HYDRATASE-RELATED"/>
    <property type="match status" value="1"/>
</dbReference>
<proteinExistence type="inferred from homology"/>
<dbReference type="NCBIfam" id="NF004885">
    <property type="entry name" value="PRK06246.1"/>
    <property type="match status" value="1"/>
</dbReference>
<evidence type="ECO:0000256" key="4">
    <source>
        <dbReference type="ARBA" id="ARBA00023004"/>
    </source>
</evidence>
<dbReference type="Proteomes" id="UP000197418">
    <property type="component" value="Chromosome"/>
</dbReference>
<evidence type="ECO:0000313" key="9">
    <source>
        <dbReference type="Proteomes" id="UP000197418"/>
    </source>
</evidence>
<evidence type="ECO:0000256" key="5">
    <source>
        <dbReference type="ARBA" id="ARBA00023014"/>
    </source>
</evidence>
<dbReference type="OrthoDB" id="371925at2157"/>
<dbReference type="Pfam" id="PF05681">
    <property type="entry name" value="Fumerase"/>
    <property type="match status" value="1"/>
</dbReference>
<evidence type="ECO:0000256" key="3">
    <source>
        <dbReference type="ARBA" id="ARBA00022723"/>
    </source>
</evidence>
<evidence type="ECO:0000256" key="6">
    <source>
        <dbReference type="ARBA" id="ARBA00023239"/>
    </source>
</evidence>
<keyword evidence="6" id="KW-0456">Lyase</keyword>
<dbReference type="GO" id="GO:0051539">
    <property type="term" value="F:4 iron, 4 sulfur cluster binding"/>
    <property type="evidence" value="ECO:0007669"/>
    <property type="project" value="UniProtKB-KW"/>
</dbReference>
<evidence type="ECO:0000259" key="7">
    <source>
        <dbReference type="Pfam" id="PF05681"/>
    </source>
</evidence>
<comment type="similarity">
    <text evidence="1">Belongs to the class-I fumarase family.</text>
</comment>
<dbReference type="RefSeq" id="WP_088853312.1">
    <property type="nucleotide sequence ID" value="NZ_CP015102.1"/>
</dbReference>
<dbReference type="EMBL" id="CP015102">
    <property type="protein sequence ID" value="ASJ06050.1"/>
    <property type="molecule type" value="Genomic_DNA"/>
</dbReference>
<dbReference type="KEGG" id="tpaf:A3L08_01240"/>
<keyword evidence="3" id="KW-0479">Metal-binding</keyword>
<evidence type="ECO:0000256" key="1">
    <source>
        <dbReference type="ARBA" id="ARBA00008876"/>
    </source>
</evidence>
<keyword evidence="4" id="KW-0408">Iron</keyword>
<dbReference type="AlphaFoldDB" id="A0A218P5L1"/>
<dbReference type="InterPro" id="IPR051208">
    <property type="entry name" value="Class-I_Fumarase/Tartrate_DH"/>
</dbReference>
<dbReference type="NCBIfam" id="TIGR00722">
    <property type="entry name" value="ttdA_fumA_fumB"/>
    <property type="match status" value="1"/>
</dbReference>
<keyword evidence="5" id="KW-0411">Iron-sulfur</keyword>
<dbReference type="GO" id="GO:0016829">
    <property type="term" value="F:lyase activity"/>
    <property type="evidence" value="ECO:0007669"/>
    <property type="project" value="UniProtKB-KW"/>
</dbReference>
<gene>
    <name evidence="8" type="ORF">A3L08_01240</name>
</gene>
<dbReference type="InterPro" id="IPR004646">
    <property type="entry name" value="Fe-S_hydro-lyase_TtdA-typ_cat"/>
</dbReference>
<reference evidence="8 9" key="1">
    <citation type="submission" date="2016-04" db="EMBL/GenBank/DDBJ databases">
        <title>Complete genome sequence of Thermococcus pacificus type strain P4.</title>
        <authorList>
            <person name="Oger P.M."/>
        </authorList>
    </citation>
    <scope>NUCLEOTIDE SEQUENCE [LARGE SCALE GENOMIC DNA]</scope>
    <source>
        <strain evidence="8 9">P-4</strain>
    </source>
</reference>
<dbReference type="GeneID" id="33314852"/>
<feature type="domain" description="Fe-S hydro-lyase tartrate dehydratase alpha-type catalytic" evidence="7">
    <location>
        <begin position="6"/>
        <end position="272"/>
    </location>
</feature>
<evidence type="ECO:0000313" key="8">
    <source>
        <dbReference type="EMBL" id="ASJ06050.1"/>
    </source>
</evidence>
<evidence type="ECO:0000256" key="2">
    <source>
        <dbReference type="ARBA" id="ARBA00022485"/>
    </source>
</evidence>
<accession>A0A218P5L1</accession>
<keyword evidence="2" id="KW-0004">4Fe-4S</keyword>
<name>A0A218P5L1_9EURY</name>
<dbReference type="GO" id="GO:0046872">
    <property type="term" value="F:metal ion binding"/>
    <property type="evidence" value="ECO:0007669"/>
    <property type="project" value="UniProtKB-KW"/>
</dbReference>
<keyword evidence="9" id="KW-1185">Reference proteome</keyword>